<protein>
    <submittedName>
        <fullName evidence="1">Uncharacterized protein</fullName>
    </submittedName>
</protein>
<comment type="caution">
    <text evidence="1">The sequence shown here is derived from an EMBL/GenBank/DDBJ whole genome shotgun (WGS) entry which is preliminary data.</text>
</comment>
<accession>A0A229UJ22</accession>
<evidence type="ECO:0000313" key="2">
    <source>
        <dbReference type="Proteomes" id="UP000215509"/>
    </source>
</evidence>
<evidence type="ECO:0000313" key="1">
    <source>
        <dbReference type="EMBL" id="OXM83373.1"/>
    </source>
</evidence>
<organism evidence="1 2">
    <name type="scientific">Paenibacillus rigui</name>
    <dbReference type="NCBI Taxonomy" id="554312"/>
    <lineage>
        <taxon>Bacteria</taxon>
        <taxon>Bacillati</taxon>
        <taxon>Bacillota</taxon>
        <taxon>Bacilli</taxon>
        <taxon>Bacillales</taxon>
        <taxon>Paenibacillaceae</taxon>
        <taxon>Paenibacillus</taxon>
    </lineage>
</organism>
<proteinExistence type="predicted"/>
<sequence>MNRKNNRMSLIQPKRRGLRRSCSRSLSLIAPALMLFTGMLVPYNFPSRVHAAMDTALSPLEDIGILKQLQASEPDADTDAPLVQLFDIQQERVLTTRPNSAALRSQVQRWIESAGQLSGRAKLEADDGIVIRIPLKPPLSVQLSWLSAKVAEVYLFLPPQHKERPYLLLLSHEGKPYVIDLDVFPEHFLKEQGLLRYIK</sequence>
<dbReference type="AlphaFoldDB" id="A0A229UJ22"/>
<dbReference type="Proteomes" id="UP000215509">
    <property type="component" value="Unassembled WGS sequence"/>
</dbReference>
<dbReference type="EMBL" id="NMQW01000048">
    <property type="protein sequence ID" value="OXM83373.1"/>
    <property type="molecule type" value="Genomic_DNA"/>
</dbReference>
<gene>
    <name evidence="1" type="ORF">CF651_26110</name>
</gene>
<keyword evidence="2" id="KW-1185">Reference proteome</keyword>
<name>A0A229UJ22_9BACL</name>
<dbReference type="OrthoDB" id="2655927at2"/>
<dbReference type="RefSeq" id="WP_094017800.1">
    <property type="nucleotide sequence ID" value="NZ_NMQW01000048.1"/>
</dbReference>
<reference evidence="1 2" key="1">
    <citation type="submission" date="2017-07" db="EMBL/GenBank/DDBJ databases">
        <title>Genome sequencing and assembly of Paenibacillus rigui.</title>
        <authorList>
            <person name="Mayilraj S."/>
        </authorList>
    </citation>
    <scope>NUCLEOTIDE SEQUENCE [LARGE SCALE GENOMIC DNA]</scope>
    <source>
        <strain evidence="1 2">JCM 16352</strain>
    </source>
</reference>